<comment type="caution">
    <text evidence="1">The sequence shown here is derived from an EMBL/GenBank/DDBJ whole genome shotgun (WGS) entry which is preliminary data.</text>
</comment>
<organism evidence="1">
    <name type="scientific">marine sediment metagenome</name>
    <dbReference type="NCBI Taxonomy" id="412755"/>
    <lineage>
        <taxon>unclassified sequences</taxon>
        <taxon>metagenomes</taxon>
        <taxon>ecological metagenomes</taxon>
    </lineage>
</organism>
<gene>
    <name evidence="1" type="ORF">LCGC14_2523290</name>
</gene>
<proteinExistence type="predicted"/>
<dbReference type="Gene3D" id="3.30.160.150">
    <property type="entry name" value="Lipoprotein like domain"/>
    <property type="match status" value="1"/>
</dbReference>
<protein>
    <submittedName>
        <fullName evidence="1">Uncharacterized protein</fullName>
    </submittedName>
</protein>
<dbReference type="EMBL" id="LAZR01040760">
    <property type="protein sequence ID" value="KKL13684.1"/>
    <property type="molecule type" value="Genomic_DNA"/>
</dbReference>
<accession>A0A0F9AVS5</accession>
<reference evidence="1" key="1">
    <citation type="journal article" date="2015" name="Nature">
        <title>Complex archaea that bridge the gap between prokaryotes and eukaryotes.</title>
        <authorList>
            <person name="Spang A."/>
            <person name="Saw J.H."/>
            <person name="Jorgensen S.L."/>
            <person name="Zaremba-Niedzwiedzka K."/>
            <person name="Martijn J."/>
            <person name="Lind A.E."/>
            <person name="van Eijk R."/>
            <person name="Schleper C."/>
            <person name="Guy L."/>
            <person name="Ettema T.J."/>
        </authorList>
    </citation>
    <scope>NUCLEOTIDE SEQUENCE</scope>
</reference>
<dbReference type="Pfam" id="PF04390">
    <property type="entry name" value="LptE"/>
    <property type="match status" value="1"/>
</dbReference>
<dbReference type="InterPro" id="IPR007485">
    <property type="entry name" value="LPS_assembly_LptE"/>
</dbReference>
<dbReference type="GO" id="GO:0043165">
    <property type="term" value="P:Gram-negative-bacterium-type cell outer membrane assembly"/>
    <property type="evidence" value="ECO:0007669"/>
    <property type="project" value="InterPro"/>
</dbReference>
<name>A0A0F9AVS5_9ZZZZ</name>
<dbReference type="AlphaFoldDB" id="A0A0F9AVS5"/>
<dbReference type="GO" id="GO:0019867">
    <property type="term" value="C:outer membrane"/>
    <property type="evidence" value="ECO:0007669"/>
    <property type="project" value="InterPro"/>
</dbReference>
<sequence length="169" mass="19136">MKRIILLFLVCLFFLHCGYHLRGTGSFLPPHIKKMNIPMFKNLTTRFELDLKLTQSVIDEIVARGKVEITGNMESADAVLIGEITGFRVIPIAFSKEATADRYNITVVAKIILKDMVNQKIIFSNPNFQYVEEYEVPEGVDFETVESEALDKVSVKFARSLVSTILEGF</sequence>
<evidence type="ECO:0000313" key="1">
    <source>
        <dbReference type="EMBL" id="KKL13684.1"/>
    </source>
</evidence>